<organism evidence="2 3">
    <name type="scientific">Scleropages formosus</name>
    <name type="common">Asian bonytongue</name>
    <name type="synonym">Osteoglossum formosum</name>
    <dbReference type="NCBI Taxonomy" id="113540"/>
    <lineage>
        <taxon>Eukaryota</taxon>
        <taxon>Metazoa</taxon>
        <taxon>Chordata</taxon>
        <taxon>Craniata</taxon>
        <taxon>Vertebrata</taxon>
        <taxon>Euteleostomi</taxon>
        <taxon>Actinopterygii</taxon>
        <taxon>Neopterygii</taxon>
        <taxon>Teleostei</taxon>
        <taxon>Osteoglossocephala</taxon>
        <taxon>Osteoglossomorpha</taxon>
        <taxon>Osteoglossiformes</taxon>
        <taxon>Osteoglossidae</taxon>
        <taxon>Scleropages</taxon>
    </lineage>
</organism>
<reference evidence="2" key="3">
    <citation type="submission" date="2025-09" db="UniProtKB">
        <authorList>
            <consortium name="Ensembl"/>
        </authorList>
    </citation>
    <scope>IDENTIFICATION</scope>
</reference>
<dbReference type="AlphaFoldDB" id="A0A8C9VV53"/>
<reference evidence="2 3" key="1">
    <citation type="submission" date="2019-04" db="EMBL/GenBank/DDBJ databases">
        <authorList>
            <consortium name="Wellcome Sanger Institute Data Sharing"/>
        </authorList>
    </citation>
    <scope>NUCLEOTIDE SEQUENCE [LARGE SCALE GENOMIC DNA]</scope>
</reference>
<dbReference type="Proteomes" id="UP000694397">
    <property type="component" value="Chromosome 1"/>
</dbReference>
<accession>A0A8C9VV53</accession>
<evidence type="ECO:0000313" key="2">
    <source>
        <dbReference type="Ensembl" id="ENSSFOP00015065152.1"/>
    </source>
</evidence>
<dbReference type="Ensembl" id="ENSSFOT00015061557.1">
    <property type="protein sequence ID" value="ENSSFOP00015065152.1"/>
    <property type="gene ID" value="ENSSFOG00015024246.1"/>
</dbReference>
<dbReference type="PROSITE" id="PS50878">
    <property type="entry name" value="RT_POL"/>
    <property type="match status" value="1"/>
</dbReference>
<dbReference type="PANTHER" id="PTHR33332">
    <property type="entry name" value="REVERSE TRANSCRIPTASE DOMAIN-CONTAINING PROTEIN"/>
    <property type="match status" value="1"/>
</dbReference>
<dbReference type="InterPro" id="IPR000477">
    <property type="entry name" value="RT_dom"/>
</dbReference>
<keyword evidence="3" id="KW-1185">Reference proteome</keyword>
<dbReference type="Pfam" id="PF00078">
    <property type="entry name" value="RVT_1"/>
    <property type="match status" value="1"/>
</dbReference>
<evidence type="ECO:0000259" key="1">
    <source>
        <dbReference type="PROSITE" id="PS50878"/>
    </source>
</evidence>
<proteinExistence type="predicted"/>
<dbReference type="GeneTree" id="ENSGT01040000240375"/>
<feature type="domain" description="Reverse transcriptase" evidence="1">
    <location>
        <begin position="67"/>
        <end position="337"/>
    </location>
</feature>
<name>A0A8C9VV53_SCLFO</name>
<protein>
    <recommendedName>
        <fullName evidence="1">Reverse transcriptase domain-containing protein</fullName>
    </recommendedName>
</protein>
<reference evidence="2" key="2">
    <citation type="submission" date="2025-08" db="UniProtKB">
        <authorList>
            <consortium name="Ensembl"/>
        </authorList>
    </citation>
    <scope>IDENTIFICATION</scope>
</reference>
<sequence>QPSTCPVHAGPPCEAVLSKIKPLSESEISDLLILRRATTCTLDPIPSSLLQNISLQLSTFISKIINSSLSSGCFPAAFKTALISPLLKKSSLDSNLAENYRPVSLLSFLSKTLKRAACDQLSDFLTWKHLLDGYQSGFKVGHSTEIALLVVSDALQAAKAASLSSVLIHLSAVFDTVNHRILLFSINQLGINGVALKWFESYLSDRSYQVVWWSSCSSPLLLSTSVLQGLLLGLLLFSIHTSSLGLVIASHRFKYHCYADDTQLFLAFPPGASNIFARIAVCLSDISSWISDHQLNLSKTEILYLPAGPSSCRNLSIKLDNSLILPTCLAKSLGITIDVSLSFSTLKAQPGPADTSCIIFVGSVPTSQLTLPNYLSRPW</sequence>
<evidence type="ECO:0000313" key="3">
    <source>
        <dbReference type="Proteomes" id="UP000694397"/>
    </source>
</evidence>
<dbReference type="OrthoDB" id="8936366at2759"/>